<accession>A0A1D8AUX9</accession>
<dbReference type="SMART" id="SM00228">
    <property type="entry name" value="PDZ"/>
    <property type="match status" value="1"/>
</dbReference>
<dbReference type="AlphaFoldDB" id="A0A1D8AUX9"/>
<dbReference type="RefSeq" id="WP_069961932.1">
    <property type="nucleotide sequence ID" value="NZ_CP016094.1"/>
</dbReference>
<reference evidence="2 3" key="1">
    <citation type="submission" date="2016-06" db="EMBL/GenBank/DDBJ databases">
        <title>Three novel species with peptidoglycan cell walls form the new genus Lacunisphaera gen. nov. in the family Opitutaceae of the verrucomicrobial subdivision 4.</title>
        <authorList>
            <person name="Rast P."/>
            <person name="Gloeckner I."/>
            <person name="Jogler M."/>
            <person name="Boedeker C."/>
            <person name="Jeske O."/>
            <person name="Wiegand S."/>
            <person name="Reinhardt R."/>
            <person name="Schumann P."/>
            <person name="Rohde M."/>
            <person name="Spring S."/>
            <person name="Gloeckner F.O."/>
            <person name="Jogler C."/>
        </authorList>
    </citation>
    <scope>NUCLEOTIDE SEQUENCE [LARGE SCALE GENOMIC DNA]</scope>
    <source>
        <strain evidence="2 3">IG16b</strain>
    </source>
</reference>
<name>A0A1D8AUX9_9BACT</name>
<evidence type="ECO:0000313" key="2">
    <source>
        <dbReference type="EMBL" id="AOS44707.1"/>
    </source>
</evidence>
<dbReference type="EMBL" id="CP016094">
    <property type="protein sequence ID" value="AOS44707.1"/>
    <property type="molecule type" value="Genomic_DNA"/>
</dbReference>
<dbReference type="PROSITE" id="PS50106">
    <property type="entry name" value="PDZ"/>
    <property type="match status" value="1"/>
</dbReference>
<dbReference type="STRING" id="1838286.Verru16b_01774"/>
<organism evidence="2 3">
    <name type="scientific">Lacunisphaera limnophila</name>
    <dbReference type="NCBI Taxonomy" id="1838286"/>
    <lineage>
        <taxon>Bacteria</taxon>
        <taxon>Pseudomonadati</taxon>
        <taxon>Verrucomicrobiota</taxon>
        <taxon>Opitutia</taxon>
        <taxon>Opitutales</taxon>
        <taxon>Opitutaceae</taxon>
        <taxon>Lacunisphaera</taxon>
    </lineage>
</organism>
<dbReference type="OrthoDB" id="5519173at2"/>
<sequence>MKAVPLLIALVCFVQLPAKESSPAVPAGDKVLVLEPLRIHGSPIISFAIDITVYAHPETKKVNRIFIAKVLPGTDAEKAGLKPGDEIVQLDGVAVTEFDAVVSIESPLGRILLDRDAGEPLKLEVITRRTEQFTLRAQRSVRPIFPR</sequence>
<evidence type="ECO:0000259" key="1">
    <source>
        <dbReference type="PROSITE" id="PS50106"/>
    </source>
</evidence>
<dbReference type="InterPro" id="IPR036034">
    <property type="entry name" value="PDZ_sf"/>
</dbReference>
<dbReference type="Gene3D" id="2.30.42.10">
    <property type="match status" value="1"/>
</dbReference>
<dbReference type="Proteomes" id="UP000095228">
    <property type="component" value="Chromosome"/>
</dbReference>
<proteinExistence type="predicted"/>
<dbReference type="SUPFAM" id="SSF50156">
    <property type="entry name" value="PDZ domain-like"/>
    <property type="match status" value="1"/>
</dbReference>
<dbReference type="KEGG" id="obg:Verru16b_01774"/>
<dbReference type="Pfam" id="PF00595">
    <property type="entry name" value="PDZ"/>
    <property type="match status" value="1"/>
</dbReference>
<dbReference type="InterPro" id="IPR001478">
    <property type="entry name" value="PDZ"/>
</dbReference>
<keyword evidence="3" id="KW-1185">Reference proteome</keyword>
<protein>
    <submittedName>
        <fullName evidence="2">PDZ domain (Also known as DHR or GLGF)</fullName>
    </submittedName>
</protein>
<gene>
    <name evidence="2" type="ORF">Verru16b_01774</name>
</gene>
<feature type="domain" description="PDZ" evidence="1">
    <location>
        <begin position="65"/>
        <end position="113"/>
    </location>
</feature>
<evidence type="ECO:0000313" key="3">
    <source>
        <dbReference type="Proteomes" id="UP000095228"/>
    </source>
</evidence>